<dbReference type="OrthoDB" id="409543at2759"/>
<comment type="caution">
    <text evidence="9">The sequence shown here is derived from an EMBL/GenBank/DDBJ whole genome shotgun (WGS) entry which is preliminary data.</text>
</comment>
<evidence type="ECO:0000256" key="1">
    <source>
        <dbReference type="ARBA" id="ARBA00004323"/>
    </source>
</evidence>
<sequence length="360" mass="41541">MNWLNICTLITLRRIVFYIFLIITIVFLLLKLVAFEKQVQLPTKTNPVSCYRTKNETLPEFSDVNQEGKSIYFFDTSCASNEHGNIVISEQHACSVESAARANPNTDVYLLFTSPGIIKDEGNTPDKLLKALLTYPNVKIRYLNFEKYLHNTPVENLFKDGTIESSRFPVEHARDVLSYLTLWKYGGTYINFDVLVLKSLENLSPNYVGIPSTYTPITSVLNLSHKGRGRHIASLFLDNLKDQFLKHDLLNNGIAVLMRSLEKTCKANILTEEVLRACRKYKVYYSSEAFLSIAWWDYPKLFKTEHIDEILNMTKDSYTVQLWSYYDMHVFLGIEKSSNVPYKVLIEKYCPKVFAESQLL</sequence>
<dbReference type="GO" id="GO:0000139">
    <property type="term" value="C:Golgi membrane"/>
    <property type="evidence" value="ECO:0007669"/>
    <property type="project" value="UniProtKB-SubCell"/>
</dbReference>
<dbReference type="SUPFAM" id="SSF53448">
    <property type="entry name" value="Nucleotide-diphospho-sugar transferases"/>
    <property type="match status" value="1"/>
</dbReference>
<keyword evidence="7" id="KW-1133">Transmembrane helix</keyword>
<evidence type="ECO:0000256" key="7">
    <source>
        <dbReference type="SAM" id="Phobius"/>
    </source>
</evidence>
<evidence type="ECO:0000256" key="6">
    <source>
        <dbReference type="ARBA" id="ARBA00023136"/>
    </source>
</evidence>
<dbReference type="InterPro" id="IPR007577">
    <property type="entry name" value="GlycoTrfase_DXD_sugar-bd_CS"/>
</dbReference>
<keyword evidence="5" id="KW-0333">Golgi apparatus</keyword>
<keyword evidence="7" id="KW-0812">Transmembrane</keyword>
<dbReference type="Proteomes" id="UP000801492">
    <property type="component" value="Unassembled WGS sequence"/>
</dbReference>
<accession>A0A8K0CCW2</accession>
<dbReference type="AlphaFoldDB" id="A0A8K0CCW2"/>
<evidence type="ECO:0000256" key="2">
    <source>
        <dbReference type="ARBA" id="ARBA00009003"/>
    </source>
</evidence>
<dbReference type="GO" id="GO:0035248">
    <property type="term" value="F:alpha-1,4-N-acetylgalactosaminyltransferase activity"/>
    <property type="evidence" value="ECO:0007669"/>
    <property type="project" value="TreeGrafter"/>
</dbReference>
<evidence type="ECO:0000313" key="9">
    <source>
        <dbReference type="EMBL" id="KAF2882198.1"/>
    </source>
</evidence>
<dbReference type="InterPro" id="IPR029044">
    <property type="entry name" value="Nucleotide-diphossugar_trans"/>
</dbReference>
<organism evidence="9 10">
    <name type="scientific">Ignelater luminosus</name>
    <name type="common">Cucubano</name>
    <name type="synonym">Pyrophorus luminosus</name>
    <dbReference type="NCBI Taxonomy" id="2038154"/>
    <lineage>
        <taxon>Eukaryota</taxon>
        <taxon>Metazoa</taxon>
        <taxon>Ecdysozoa</taxon>
        <taxon>Arthropoda</taxon>
        <taxon>Hexapoda</taxon>
        <taxon>Insecta</taxon>
        <taxon>Pterygota</taxon>
        <taxon>Neoptera</taxon>
        <taxon>Endopterygota</taxon>
        <taxon>Coleoptera</taxon>
        <taxon>Polyphaga</taxon>
        <taxon>Elateriformia</taxon>
        <taxon>Elateroidea</taxon>
        <taxon>Elateridae</taxon>
        <taxon>Agrypninae</taxon>
        <taxon>Pyrophorini</taxon>
        <taxon>Ignelater</taxon>
    </lineage>
</organism>
<comment type="subcellular location">
    <subcellularLocation>
        <location evidence="1">Golgi apparatus membrane</location>
        <topology evidence="1">Single-pass type II membrane protein</topology>
    </subcellularLocation>
</comment>
<keyword evidence="10" id="KW-1185">Reference proteome</keyword>
<evidence type="ECO:0000256" key="4">
    <source>
        <dbReference type="ARBA" id="ARBA00022679"/>
    </source>
</evidence>
<dbReference type="PANTHER" id="PTHR12042">
    <property type="entry name" value="LACTOSYLCERAMIDE 4-ALPHA-GALACTOSYLTRANSFERASE ALPHA- 1,4-GALACTOSYLTRANSFERASE"/>
    <property type="match status" value="1"/>
</dbReference>
<dbReference type="Gene3D" id="3.90.550.20">
    <property type="match status" value="1"/>
</dbReference>
<gene>
    <name evidence="9" type="ORF">ILUMI_23965</name>
</gene>
<feature type="domain" description="Alpha 1,4-glycosyltransferase" evidence="8">
    <location>
        <begin position="226"/>
        <end position="355"/>
    </location>
</feature>
<feature type="transmembrane region" description="Helical" evidence="7">
    <location>
        <begin position="15"/>
        <end position="34"/>
    </location>
</feature>
<evidence type="ECO:0000259" key="8">
    <source>
        <dbReference type="Pfam" id="PF04572"/>
    </source>
</evidence>
<dbReference type="InterPro" id="IPR051981">
    <property type="entry name" value="Glycosyltransf_32"/>
</dbReference>
<keyword evidence="6 7" id="KW-0472">Membrane</keyword>
<dbReference type="Pfam" id="PF04488">
    <property type="entry name" value="Gly_transf_sug"/>
    <property type="match status" value="1"/>
</dbReference>
<dbReference type="GO" id="GO:0006688">
    <property type="term" value="P:glycosphingolipid biosynthetic process"/>
    <property type="evidence" value="ECO:0007669"/>
    <property type="project" value="TreeGrafter"/>
</dbReference>
<name>A0A8K0CCW2_IGNLU</name>
<evidence type="ECO:0000256" key="5">
    <source>
        <dbReference type="ARBA" id="ARBA00023034"/>
    </source>
</evidence>
<proteinExistence type="inferred from homology"/>
<evidence type="ECO:0000256" key="3">
    <source>
        <dbReference type="ARBA" id="ARBA00022676"/>
    </source>
</evidence>
<dbReference type="EMBL" id="VTPC01090643">
    <property type="protein sequence ID" value="KAF2882198.1"/>
    <property type="molecule type" value="Genomic_DNA"/>
</dbReference>
<dbReference type="PANTHER" id="PTHR12042:SF21">
    <property type="entry name" value="ALPHA1,4-GALACTOSYLTRANSFERASE 1-RELATED"/>
    <property type="match status" value="1"/>
</dbReference>
<protein>
    <recommendedName>
        <fullName evidence="8">Alpha 1,4-glycosyltransferase domain-containing protein</fullName>
    </recommendedName>
</protein>
<dbReference type="InterPro" id="IPR007652">
    <property type="entry name" value="A1-4-GlycosylTfrase_dom"/>
</dbReference>
<reference evidence="9" key="1">
    <citation type="submission" date="2019-08" db="EMBL/GenBank/DDBJ databases">
        <title>The genome of the North American firefly Photinus pyralis.</title>
        <authorList>
            <consortium name="Photinus pyralis genome working group"/>
            <person name="Fallon T.R."/>
            <person name="Sander Lower S.E."/>
            <person name="Weng J.-K."/>
        </authorList>
    </citation>
    <scope>NUCLEOTIDE SEQUENCE</scope>
    <source>
        <strain evidence="9">TRF0915ILg1</strain>
        <tissue evidence="9">Whole body</tissue>
    </source>
</reference>
<keyword evidence="4" id="KW-0808">Transferase</keyword>
<comment type="similarity">
    <text evidence="2">Belongs to the glycosyltransferase 32 family.</text>
</comment>
<dbReference type="Pfam" id="PF04572">
    <property type="entry name" value="Gb3_synth"/>
    <property type="match status" value="1"/>
</dbReference>
<evidence type="ECO:0000313" key="10">
    <source>
        <dbReference type="Proteomes" id="UP000801492"/>
    </source>
</evidence>
<keyword evidence="3" id="KW-0328">Glycosyltransferase</keyword>